<comment type="caution">
    <text evidence="6">The sequence shown here is derived from an EMBL/GenBank/DDBJ whole genome shotgun (WGS) entry which is preliminary data.</text>
</comment>
<dbReference type="InterPro" id="IPR001029">
    <property type="entry name" value="Flagellin_N"/>
</dbReference>
<comment type="similarity">
    <text evidence="1 3">Belongs to the bacterial flagellin family.</text>
</comment>
<gene>
    <name evidence="6" type="ORF">AVT10_07135</name>
</gene>
<comment type="function">
    <text evidence="3">Flagellin is the subunit protein which polymerizes to form the filaments of bacterial flagella.</text>
</comment>
<dbReference type="Gene3D" id="2.60.40.4390">
    <property type="match status" value="1"/>
</dbReference>
<dbReference type="Gene3D" id="3.30.70.2120">
    <property type="match status" value="1"/>
</dbReference>
<dbReference type="Proteomes" id="UP000076609">
    <property type="component" value="Unassembled WGS sequence"/>
</dbReference>
<name>A0ABR5Y813_9SPHN</name>
<keyword evidence="3" id="KW-0964">Secreted</keyword>
<organism evidence="6 7">
    <name type="scientific">Sphingomonas hankookensis</name>
    <dbReference type="NCBI Taxonomy" id="563996"/>
    <lineage>
        <taxon>Bacteria</taxon>
        <taxon>Pseudomonadati</taxon>
        <taxon>Pseudomonadota</taxon>
        <taxon>Alphaproteobacteria</taxon>
        <taxon>Sphingomonadales</taxon>
        <taxon>Sphingomonadaceae</taxon>
        <taxon>Sphingomonas</taxon>
    </lineage>
</organism>
<keyword evidence="6" id="KW-0966">Cell projection</keyword>
<dbReference type="PANTHER" id="PTHR42792">
    <property type="entry name" value="FLAGELLIN"/>
    <property type="match status" value="1"/>
</dbReference>
<evidence type="ECO:0000256" key="1">
    <source>
        <dbReference type="ARBA" id="ARBA00005709"/>
    </source>
</evidence>
<feature type="domain" description="Flagellin C-terminal" evidence="5">
    <location>
        <begin position="577"/>
        <end position="662"/>
    </location>
</feature>
<keyword evidence="2 3" id="KW-0975">Bacterial flagellum</keyword>
<dbReference type="InterPro" id="IPR001492">
    <property type="entry name" value="Flagellin"/>
</dbReference>
<keyword evidence="7" id="KW-1185">Reference proteome</keyword>
<evidence type="ECO:0000313" key="6">
    <source>
        <dbReference type="EMBL" id="KZE08693.1"/>
    </source>
</evidence>
<accession>A0ABR5Y813</accession>
<comment type="subcellular location">
    <subcellularLocation>
        <location evidence="3">Secreted</location>
    </subcellularLocation>
    <subcellularLocation>
        <location evidence="3">Bacterial flagellum</location>
    </subcellularLocation>
</comment>
<evidence type="ECO:0000313" key="7">
    <source>
        <dbReference type="Proteomes" id="UP000076609"/>
    </source>
</evidence>
<evidence type="ECO:0000256" key="3">
    <source>
        <dbReference type="RuleBase" id="RU362073"/>
    </source>
</evidence>
<dbReference type="SUPFAM" id="SSF64518">
    <property type="entry name" value="Phase 1 flagellin"/>
    <property type="match status" value="2"/>
</dbReference>
<dbReference type="Pfam" id="PF00669">
    <property type="entry name" value="Flagellin_N"/>
    <property type="match status" value="1"/>
</dbReference>
<dbReference type="EMBL" id="LQQO01000061">
    <property type="protein sequence ID" value="KZE08693.1"/>
    <property type="molecule type" value="Genomic_DNA"/>
</dbReference>
<evidence type="ECO:0000256" key="2">
    <source>
        <dbReference type="ARBA" id="ARBA00023143"/>
    </source>
</evidence>
<keyword evidence="6" id="KW-0282">Flagellum</keyword>
<evidence type="ECO:0000259" key="5">
    <source>
        <dbReference type="Pfam" id="PF00700"/>
    </source>
</evidence>
<dbReference type="Gene3D" id="1.20.1330.10">
    <property type="entry name" value="f41 fragment of flagellin, N-terminal domain"/>
    <property type="match status" value="2"/>
</dbReference>
<keyword evidence="6" id="KW-0969">Cilium</keyword>
<dbReference type="PANTHER" id="PTHR42792:SF2">
    <property type="entry name" value="FLAGELLIN"/>
    <property type="match status" value="1"/>
</dbReference>
<feature type="domain" description="Flagellin N-terminal" evidence="4">
    <location>
        <begin position="6"/>
        <end position="140"/>
    </location>
</feature>
<proteinExistence type="inferred from homology"/>
<dbReference type="InterPro" id="IPR046358">
    <property type="entry name" value="Flagellin_C"/>
</dbReference>
<dbReference type="Pfam" id="PF00700">
    <property type="entry name" value="Flagellin_C"/>
    <property type="match status" value="1"/>
</dbReference>
<evidence type="ECO:0000259" key="4">
    <source>
        <dbReference type="Pfam" id="PF00669"/>
    </source>
</evidence>
<protein>
    <recommendedName>
        <fullName evidence="3">Flagellin</fullName>
    </recommendedName>
</protein>
<reference evidence="7" key="1">
    <citation type="submission" date="2016-01" db="EMBL/GenBank/DDBJ databases">
        <title>Draft genome of Chromobacterium sp. F49.</title>
        <authorList>
            <person name="Hong K.W."/>
        </authorList>
    </citation>
    <scope>NUCLEOTIDE SEQUENCE [LARGE SCALE GENOMIC DNA]</scope>
    <source>
        <strain evidence="7">CN3</strain>
    </source>
</reference>
<dbReference type="PRINTS" id="PR00207">
    <property type="entry name" value="FLAGELLIN"/>
</dbReference>
<sequence length="663" mass="65140">MTVIGSNIGSLRAANASSAANDALKASMERLSTGKRINSAKDDAAGLAIASRMTSQIKTMAVAARNANDGISMAQTAEGALGEVTNMLQRMKELAGQAANGTLGSAERKSLQSEVGQLTAQINDIANKTNFNGINLLDGTVKAVTLQTGSQAGQTTSVSLTSTSATALGLNGYRVEGQATTGRINAASVAVGDVQFNGKNALGTALTTADAETTAASINGNTGQTGVSAKAYNTLSGGPIAAGGITATGSLTIKVGANAAVDITGANGQELVDKINRDVGGISAQLDSEGKIVLSNDTGKTIEIAGSAAGKAGFTNGTYGGFVALQSSTGEAIDIKRSATGAAASLTALGLNETTSNEGVKGTAVGDTALSVTDDVKINGVAVGASNDASAASKAAAINAVSDKSGVTATATTKATVALAAGKIVASNTLVVNGSTVTLSDSDGVSGMSMSDVVKNINGAGISGLVASSDEKGNLILTSSTGNDITLKDGTGGTSAGLVIDMKGDDGGASTGAIATGLTLRGRVELKSDTGAEIRVEGSGGPTGSLAKVGLSAQGGSADTVGGALNVSTQANAAVAMNAIDKALDKVSAIRGDLGAVQNRLQVTVNNLTTTSSNLQEARSRIEDTDFSAESTALAKAQILGQASTAMLAQANQSQQGVLKLLG</sequence>